<dbReference type="AlphaFoldDB" id="A0AB34PT61"/>
<dbReference type="EMBL" id="AJIX01000015">
    <property type="protein sequence ID" value="KGR12649.1"/>
    <property type="molecule type" value="Genomic_DNA"/>
</dbReference>
<dbReference type="Pfam" id="PF01965">
    <property type="entry name" value="DJ-1_PfpI"/>
    <property type="match status" value="1"/>
</dbReference>
<dbReference type="InterPro" id="IPR050325">
    <property type="entry name" value="Prot/Nucl_acid_deglycase"/>
</dbReference>
<feature type="domain" description="DJ-1/PfpI" evidence="6">
    <location>
        <begin position="27"/>
        <end position="230"/>
    </location>
</feature>
<reference evidence="7 8" key="1">
    <citation type="submission" date="2013-12" db="EMBL/GenBank/DDBJ databases">
        <title>The Genome Sequence of Candida albicans P78048.</title>
        <authorList>
            <consortium name="The Broad Institute Genome Sequencing Platform"/>
            <consortium name="The Broad Institute Genome Sequencing Center for Infectious Disease"/>
            <person name="Cuomo C."/>
            <person name="Bennett R."/>
            <person name="Hirakawa M."/>
            <person name="Noverr M."/>
            <person name="Mitchell A."/>
            <person name="Young S.K."/>
            <person name="Zeng Q."/>
            <person name="Gargeya S."/>
            <person name="Fitzgerald M."/>
            <person name="Abouelleil A."/>
            <person name="Alvarado L."/>
            <person name="Berlin A.M."/>
            <person name="Chapman S.B."/>
            <person name="Dewar J."/>
            <person name="Goldberg J."/>
            <person name="Griggs A."/>
            <person name="Gujja S."/>
            <person name="Hansen M."/>
            <person name="Howarth C."/>
            <person name="Imamovic A."/>
            <person name="Larimer J."/>
            <person name="McCowan C."/>
            <person name="Murphy C."/>
            <person name="Pearson M."/>
            <person name="Priest M."/>
            <person name="Roberts A."/>
            <person name="Saif S."/>
            <person name="Shea T."/>
            <person name="Sykes S."/>
            <person name="Wortman J."/>
            <person name="Nusbaum C."/>
            <person name="Birren B."/>
        </authorList>
    </citation>
    <scope>NUCLEOTIDE SEQUENCE [LARGE SCALE GENOMIC DNA]</scope>
    <source>
        <strain evidence="7 8">P78048</strain>
    </source>
</reference>
<dbReference type="GO" id="GO:0019243">
    <property type="term" value="P:methylglyoxal catabolic process to D-lactate via S-lactoyl-glutathione"/>
    <property type="evidence" value="ECO:0007669"/>
    <property type="project" value="TreeGrafter"/>
</dbReference>
<keyword evidence="3" id="KW-0456">Lyase</keyword>
<keyword evidence="2" id="KW-0346">Stress response</keyword>
<accession>A0AB34PT61</accession>
<gene>
    <name evidence="7" type="ORF">MG3_02733</name>
</gene>
<dbReference type="GO" id="GO:0005737">
    <property type="term" value="C:cytoplasm"/>
    <property type="evidence" value="ECO:0007669"/>
    <property type="project" value="TreeGrafter"/>
</dbReference>
<sequence>MVKVLLALTSYNETFYSDGKKTGVFVVEALHPFEVFRKKGYEIQLASETGTFGWDDHSVVPDFLNGEDKEIFDNVNSEFNVALKNLKKASDLDPNDYDIFFGSAGHGTLFDYPNAKDLQKIATTVYDKGGVVSAVCHGPAIFENLNDPKTGEPLIKGKKITGFTDIGEDILGVTDIMKKGNLLTIKQVAEKEGATYIEPEGPWDNFTVTDGRIVTGVNPQSAVKTAEDVIAAFECN</sequence>
<dbReference type="SUPFAM" id="SSF52317">
    <property type="entry name" value="Class I glutamine amidotransferase-like"/>
    <property type="match status" value="1"/>
</dbReference>
<dbReference type="PANTHER" id="PTHR48094:SF11">
    <property type="entry name" value="GLUTATHIONE-INDEPENDENT GLYOXALASE HSP31-RELATED"/>
    <property type="match status" value="1"/>
</dbReference>
<dbReference type="CDD" id="cd03147">
    <property type="entry name" value="GATase1_Ydr533c_like"/>
    <property type="match status" value="1"/>
</dbReference>
<dbReference type="Gene3D" id="3.40.50.880">
    <property type="match status" value="1"/>
</dbReference>
<evidence type="ECO:0000256" key="3">
    <source>
        <dbReference type="ARBA" id="ARBA00023239"/>
    </source>
</evidence>
<evidence type="ECO:0000256" key="1">
    <source>
        <dbReference type="ARBA" id="ARBA00013134"/>
    </source>
</evidence>
<protein>
    <recommendedName>
        <fullName evidence="1">D-lactate dehydratase</fullName>
        <ecNumber evidence="1">4.2.1.130</ecNumber>
    </recommendedName>
</protein>
<evidence type="ECO:0000313" key="8">
    <source>
        <dbReference type="Proteomes" id="UP000030161"/>
    </source>
</evidence>
<dbReference type="InterPro" id="IPR002818">
    <property type="entry name" value="DJ-1/PfpI"/>
</dbReference>
<name>A0AB34PT61_CANAX</name>
<dbReference type="EC" id="4.2.1.130" evidence="1"/>
<dbReference type="InterPro" id="IPR029062">
    <property type="entry name" value="Class_I_gatase-like"/>
</dbReference>
<evidence type="ECO:0000259" key="6">
    <source>
        <dbReference type="Pfam" id="PF01965"/>
    </source>
</evidence>
<evidence type="ECO:0000256" key="2">
    <source>
        <dbReference type="ARBA" id="ARBA00023016"/>
    </source>
</evidence>
<organism evidence="7 8">
    <name type="scientific">Candida albicans P78048</name>
    <dbReference type="NCBI Taxonomy" id="1094989"/>
    <lineage>
        <taxon>Eukaryota</taxon>
        <taxon>Fungi</taxon>
        <taxon>Dikarya</taxon>
        <taxon>Ascomycota</taxon>
        <taxon>Saccharomycotina</taxon>
        <taxon>Pichiomycetes</taxon>
        <taxon>Debaryomycetaceae</taxon>
        <taxon>Candida/Lodderomyces clade</taxon>
        <taxon>Candida</taxon>
    </lineage>
</organism>
<dbReference type="FunFam" id="3.40.50.880:FF:000051">
    <property type="entry name" value="Glutathione-independent glyoxalase HSP31"/>
    <property type="match status" value="1"/>
</dbReference>
<dbReference type="Proteomes" id="UP000030161">
    <property type="component" value="Unassembled WGS sequence"/>
</dbReference>
<comment type="catalytic activity">
    <reaction evidence="5">
        <text>methylglyoxal + H2O = (R)-lactate + H(+)</text>
        <dbReference type="Rhea" id="RHEA:27754"/>
        <dbReference type="ChEBI" id="CHEBI:15377"/>
        <dbReference type="ChEBI" id="CHEBI:15378"/>
        <dbReference type="ChEBI" id="CHEBI:16004"/>
        <dbReference type="ChEBI" id="CHEBI:17158"/>
        <dbReference type="EC" id="4.2.1.130"/>
    </reaction>
</comment>
<comment type="similarity">
    <text evidence="4">Belongs to the peptidase C56 family. HSP31-like subfamily.</text>
</comment>
<comment type="caution">
    <text evidence="7">The sequence shown here is derived from an EMBL/GenBank/DDBJ whole genome shotgun (WGS) entry which is preliminary data.</text>
</comment>
<evidence type="ECO:0000256" key="5">
    <source>
        <dbReference type="ARBA" id="ARBA00048082"/>
    </source>
</evidence>
<dbReference type="SMR" id="A0AB34PT61"/>
<evidence type="ECO:0000256" key="4">
    <source>
        <dbReference type="ARBA" id="ARBA00038493"/>
    </source>
</evidence>
<evidence type="ECO:0000313" key="7">
    <source>
        <dbReference type="EMBL" id="KGR12649.1"/>
    </source>
</evidence>
<proteinExistence type="inferred from homology"/>
<dbReference type="GO" id="GO:0019172">
    <property type="term" value="F:glyoxalase III activity"/>
    <property type="evidence" value="ECO:0007669"/>
    <property type="project" value="UniProtKB-EC"/>
</dbReference>
<dbReference type="PANTHER" id="PTHR48094">
    <property type="entry name" value="PROTEIN/NUCLEIC ACID DEGLYCASE DJ-1-RELATED"/>
    <property type="match status" value="1"/>
</dbReference>